<dbReference type="Gene3D" id="3.50.50.60">
    <property type="entry name" value="FAD/NAD(P)-binding domain"/>
    <property type="match status" value="2"/>
</dbReference>
<evidence type="ECO:0000259" key="1">
    <source>
        <dbReference type="Pfam" id="PF07992"/>
    </source>
</evidence>
<feature type="non-terminal residue" evidence="2">
    <location>
        <position position="152"/>
    </location>
</feature>
<dbReference type="InterPro" id="IPR023753">
    <property type="entry name" value="FAD/NAD-binding_dom"/>
</dbReference>
<dbReference type="EMBL" id="AMCI01001412">
    <property type="protein sequence ID" value="EJX05631.1"/>
    <property type="molecule type" value="Genomic_DNA"/>
</dbReference>
<reference evidence="2" key="1">
    <citation type="journal article" date="2012" name="PLoS ONE">
        <title>Gene sets for utilization of primary and secondary nutrition supplies in the distal gut of endangered iberian lynx.</title>
        <authorList>
            <person name="Alcaide M."/>
            <person name="Messina E."/>
            <person name="Richter M."/>
            <person name="Bargiela R."/>
            <person name="Peplies J."/>
            <person name="Huws S.A."/>
            <person name="Newbold C.J."/>
            <person name="Golyshin P.N."/>
            <person name="Simon M.A."/>
            <person name="Lopez G."/>
            <person name="Yakimov M.M."/>
            <person name="Ferrer M."/>
        </authorList>
    </citation>
    <scope>NUCLEOTIDE SEQUENCE</scope>
</reference>
<dbReference type="PRINTS" id="PR00368">
    <property type="entry name" value="FADPNR"/>
</dbReference>
<proteinExistence type="predicted"/>
<feature type="domain" description="FAD/NAD(P)-binding" evidence="1">
    <location>
        <begin position="5"/>
        <end position="101"/>
    </location>
</feature>
<dbReference type="GO" id="GO:0016491">
    <property type="term" value="F:oxidoreductase activity"/>
    <property type="evidence" value="ECO:0007669"/>
    <property type="project" value="InterPro"/>
</dbReference>
<organism evidence="2">
    <name type="scientific">gut metagenome</name>
    <dbReference type="NCBI Taxonomy" id="749906"/>
    <lineage>
        <taxon>unclassified sequences</taxon>
        <taxon>metagenomes</taxon>
        <taxon>organismal metagenomes</taxon>
    </lineage>
</organism>
<protein>
    <submittedName>
        <fullName evidence="2">Glutamate synthase (NADPH) small subunit</fullName>
    </submittedName>
</protein>
<accession>J9CZD7</accession>
<gene>
    <name evidence="2" type="ORF">EVA_06259</name>
</gene>
<name>J9CZD7_9ZZZZ</name>
<dbReference type="AlphaFoldDB" id="J9CZD7"/>
<dbReference type="Pfam" id="PF07992">
    <property type="entry name" value="Pyr_redox_2"/>
    <property type="match status" value="1"/>
</dbReference>
<comment type="caution">
    <text evidence="2">The sequence shown here is derived from an EMBL/GenBank/DDBJ whole genome shotgun (WGS) entry which is preliminary data.</text>
</comment>
<dbReference type="InterPro" id="IPR036188">
    <property type="entry name" value="FAD/NAD-bd_sf"/>
</dbReference>
<evidence type="ECO:0000313" key="2">
    <source>
        <dbReference type="EMBL" id="EJX05631.1"/>
    </source>
</evidence>
<dbReference type="SUPFAM" id="SSF51905">
    <property type="entry name" value="FAD/NAD(P)-binding domain"/>
    <property type="match status" value="1"/>
</dbReference>
<sequence>MKWLSTITEAEEGQIRIEKMLLDENGQPQPTGEFETIDADSVVLALGQETNLSFLDKVDGLVINRGNVEVSMSMMTGHPGIFAGGDMIPGDRNVTVAIGHGKRAARHIDAWLRGEVLAEESPAELATFSRLNTWYYADAPKTVRPQLDLVRR</sequence>